<name>A0A0F9M9H7_9ZZZZ</name>
<organism evidence="1">
    <name type="scientific">marine sediment metagenome</name>
    <dbReference type="NCBI Taxonomy" id="412755"/>
    <lineage>
        <taxon>unclassified sequences</taxon>
        <taxon>metagenomes</taxon>
        <taxon>ecological metagenomes</taxon>
    </lineage>
</organism>
<dbReference type="EMBL" id="LAZR01005158">
    <property type="protein sequence ID" value="KKN02359.1"/>
    <property type="molecule type" value="Genomic_DNA"/>
</dbReference>
<dbReference type="AlphaFoldDB" id="A0A0F9M9H7"/>
<accession>A0A0F9M9H7</accession>
<comment type="caution">
    <text evidence="1">The sequence shown here is derived from an EMBL/GenBank/DDBJ whole genome shotgun (WGS) entry which is preliminary data.</text>
</comment>
<gene>
    <name evidence="1" type="ORF">LCGC14_1118520</name>
</gene>
<proteinExistence type="predicted"/>
<sequence length="43" mass="5118">MENKNEDMHYVPVFENGKYFNKLIPLTAGEKEKEYRANKKGKK</sequence>
<reference evidence="1" key="1">
    <citation type="journal article" date="2015" name="Nature">
        <title>Complex archaea that bridge the gap between prokaryotes and eukaryotes.</title>
        <authorList>
            <person name="Spang A."/>
            <person name="Saw J.H."/>
            <person name="Jorgensen S.L."/>
            <person name="Zaremba-Niedzwiedzka K."/>
            <person name="Martijn J."/>
            <person name="Lind A.E."/>
            <person name="van Eijk R."/>
            <person name="Schleper C."/>
            <person name="Guy L."/>
            <person name="Ettema T.J."/>
        </authorList>
    </citation>
    <scope>NUCLEOTIDE SEQUENCE</scope>
</reference>
<protein>
    <submittedName>
        <fullName evidence="1">Uncharacterized protein</fullName>
    </submittedName>
</protein>
<evidence type="ECO:0000313" key="1">
    <source>
        <dbReference type="EMBL" id="KKN02359.1"/>
    </source>
</evidence>